<dbReference type="EMBL" id="CP117167">
    <property type="protein sequence ID" value="WCT13385.1"/>
    <property type="molecule type" value="Genomic_DNA"/>
</dbReference>
<dbReference type="RefSeq" id="WP_273631670.1">
    <property type="nucleotide sequence ID" value="NZ_CP117167.1"/>
</dbReference>
<keyword evidence="3" id="KW-1185">Reference proteome</keyword>
<accession>A0ABY7TA43</accession>
<dbReference type="Proteomes" id="UP001216139">
    <property type="component" value="Chromosome"/>
</dbReference>
<evidence type="ECO:0000256" key="1">
    <source>
        <dbReference type="SAM" id="MobiDB-lite"/>
    </source>
</evidence>
<evidence type="ECO:0000313" key="3">
    <source>
        <dbReference type="Proteomes" id="UP001216139"/>
    </source>
</evidence>
<sequence>MNQHDNTDQGRRVLDLVQKWRMQTLNDSENKELSTWFYALEGRELGGPIETTVNLVERRLHEQLYNKLSTSENNEQLNRHPWHYKNSNTEK</sequence>
<name>A0ABY7TA43_9SPHI</name>
<proteinExistence type="predicted"/>
<reference evidence="2 3" key="1">
    <citation type="submission" date="2023-02" db="EMBL/GenBank/DDBJ databases">
        <title>Genome sequence of Mucilaginibacter jinjuensis strain KACC 16571.</title>
        <authorList>
            <person name="Kim S."/>
            <person name="Heo J."/>
            <person name="Kwon S.-W."/>
        </authorList>
    </citation>
    <scope>NUCLEOTIDE SEQUENCE [LARGE SCALE GENOMIC DNA]</scope>
    <source>
        <strain evidence="2 3">KACC 16571</strain>
    </source>
</reference>
<gene>
    <name evidence="2" type="ORF">PQO05_05485</name>
</gene>
<evidence type="ECO:0000313" key="2">
    <source>
        <dbReference type="EMBL" id="WCT13385.1"/>
    </source>
</evidence>
<feature type="region of interest" description="Disordered" evidence="1">
    <location>
        <begin position="69"/>
        <end position="91"/>
    </location>
</feature>
<organism evidence="2 3">
    <name type="scientific">Mucilaginibacter jinjuensis</name>
    <dbReference type="NCBI Taxonomy" id="1176721"/>
    <lineage>
        <taxon>Bacteria</taxon>
        <taxon>Pseudomonadati</taxon>
        <taxon>Bacteroidota</taxon>
        <taxon>Sphingobacteriia</taxon>
        <taxon>Sphingobacteriales</taxon>
        <taxon>Sphingobacteriaceae</taxon>
        <taxon>Mucilaginibacter</taxon>
    </lineage>
</organism>
<protein>
    <submittedName>
        <fullName evidence="2">Uncharacterized protein</fullName>
    </submittedName>
</protein>